<feature type="region of interest" description="Disordered" evidence="1">
    <location>
        <begin position="131"/>
        <end position="160"/>
    </location>
</feature>
<sequence length="160" mass="17056">MYQASQSTTSIAGPANRTLMPAPTRKSSTSPVSLETHSAFISQTAGPDIPESKGPRLLTQQSRQPRHPPDNDSGTSTPTNTAAKRWQNGKAVCQVQGGKKPPPPGLPIQQGQPEEETSRMIMIMPSVIEVAPPPPVVKERPVLNDEGDDDVGDTVEVDLS</sequence>
<evidence type="ECO:0000313" key="2">
    <source>
        <dbReference type="EMBL" id="KAF9061592.1"/>
    </source>
</evidence>
<gene>
    <name evidence="2" type="ORF">BDP27DRAFT_1428764</name>
</gene>
<keyword evidence="3" id="KW-1185">Reference proteome</keyword>
<feature type="region of interest" description="Disordered" evidence="1">
    <location>
        <begin position="1"/>
        <end position="117"/>
    </location>
</feature>
<dbReference type="Proteomes" id="UP000772434">
    <property type="component" value="Unassembled WGS sequence"/>
</dbReference>
<evidence type="ECO:0000313" key="3">
    <source>
        <dbReference type="Proteomes" id="UP000772434"/>
    </source>
</evidence>
<comment type="caution">
    <text evidence="2">The sequence shown here is derived from an EMBL/GenBank/DDBJ whole genome shotgun (WGS) entry which is preliminary data.</text>
</comment>
<proteinExistence type="predicted"/>
<feature type="compositionally biased region" description="Polar residues" evidence="1">
    <location>
        <begin position="72"/>
        <end position="82"/>
    </location>
</feature>
<feature type="compositionally biased region" description="Acidic residues" evidence="1">
    <location>
        <begin position="145"/>
        <end position="160"/>
    </location>
</feature>
<protein>
    <submittedName>
        <fullName evidence="2">Uncharacterized protein</fullName>
    </submittedName>
</protein>
<feature type="compositionally biased region" description="Polar residues" evidence="1">
    <location>
        <begin position="1"/>
        <end position="11"/>
    </location>
</feature>
<feature type="compositionally biased region" description="Polar residues" evidence="1">
    <location>
        <begin position="25"/>
        <end position="45"/>
    </location>
</feature>
<evidence type="ECO:0000256" key="1">
    <source>
        <dbReference type="SAM" id="MobiDB-lite"/>
    </source>
</evidence>
<reference evidence="2" key="1">
    <citation type="submission" date="2020-11" db="EMBL/GenBank/DDBJ databases">
        <authorList>
            <consortium name="DOE Joint Genome Institute"/>
            <person name="Ahrendt S."/>
            <person name="Riley R."/>
            <person name="Andreopoulos W."/>
            <person name="Labutti K."/>
            <person name="Pangilinan J."/>
            <person name="Ruiz-Duenas F.J."/>
            <person name="Barrasa J.M."/>
            <person name="Sanchez-Garcia M."/>
            <person name="Camarero S."/>
            <person name="Miyauchi S."/>
            <person name="Serrano A."/>
            <person name="Linde D."/>
            <person name="Babiker R."/>
            <person name="Drula E."/>
            <person name="Ayuso-Fernandez I."/>
            <person name="Pacheco R."/>
            <person name="Padilla G."/>
            <person name="Ferreira P."/>
            <person name="Barriuso J."/>
            <person name="Kellner H."/>
            <person name="Castanera R."/>
            <person name="Alfaro M."/>
            <person name="Ramirez L."/>
            <person name="Pisabarro A.G."/>
            <person name="Kuo A."/>
            <person name="Tritt A."/>
            <person name="Lipzen A."/>
            <person name="He G."/>
            <person name="Yan M."/>
            <person name="Ng V."/>
            <person name="Cullen D."/>
            <person name="Martin F."/>
            <person name="Rosso M.-N."/>
            <person name="Henrissat B."/>
            <person name="Hibbett D."/>
            <person name="Martinez A.T."/>
            <person name="Grigoriev I.V."/>
        </authorList>
    </citation>
    <scope>NUCLEOTIDE SEQUENCE</scope>
    <source>
        <strain evidence="2">AH 40177</strain>
    </source>
</reference>
<organism evidence="2 3">
    <name type="scientific">Rhodocollybia butyracea</name>
    <dbReference type="NCBI Taxonomy" id="206335"/>
    <lineage>
        <taxon>Eukaryota</taxon>
        <taxon>Fungi</taxon>
        <taxon>Dikarya</taxon>
        <taxon>Basidiomycota</taxon>
        <taxon>Agaricomycotina</taxon>
        <taxon>Agaricomycetes</taxon>
        <taxon>Agaricomycetidae</taxon>
        <taxon>Agaricales</taxon>
        <taxon>Marasmiineae</taxon>
        <taxon>Omphalotaceae</taxon>
        <taxon>Rhodocollybia</taxon>
    </lineage>
</organism>
<dbReference type="AlphaFoldDB" id="A0A9P5U0N7"/>
<dbReference type="EMBL" id="JADNRY010000196">
    <property type="protein sequence ID" value="KAF9061592.1"/>
    <property type="molecule type" value="Genomic_DNA"/>
</dbReference>
<name>A0A9P5U0N7_9AGAR</name>
<accession>A0A9P5U0N7</accession>